<keyword evidence="2" id="KW-1133">Transmembrane helix</keyword>
<keyword evidence="2" id="KW-0472">Membrane</keyword>
<feature type="transmembrane region" description="Helical" evidence="2">
    <location>
        <begin position="137"/>
        <end position="159"/>
    </location>
</feature>
<evidence type="ECO:0000256" key="2">
    <source>
        <dbReference type="SAM" id="Phobius"/>
    </source>
</evidence>
<organism evidence="3 4">
    <name type="scientific">Methylobacterium marchantiae</name>
    <dbReference type="NCBI Taxonomy" id="600331"/>
    <lineage>
        <taxon>Bacteria</taxon>
        <taxon>Pseudomonadati</taxon>
        <taxon>Pseudomonadota</taxon>
        <taxon>Alphaproteobacteria</taxon>
        <taxon>Hyphomicrobiales</taxon>
        <taxon>Methylobacteriaceae</taxon>
        <taxon>Methylobacterium</taxon>
    </lineage>
</organism>
<feature type="transmembrane region" description="Helical" evidence="2">
    <location>
        <begin position="180"/>
        <end position="201"/>
    </location>
</feature>
<evidence type="ECO:0000313" key="3">
    <source>
        <dbReference type="EMBL" id="MFD1303184.1"/>
    </source>
</evidence>
<name>A0ABW3X2V2_9HYPH</name>
<dbReference type="EMBL" id="JBHTND010000024">
    <property type="protein sequence ID" value="MFD1303184.1"/>
    <property type="molecule type" value="Genomic_DNA"/>
</dbReference>
<protein>
    <submittedName>
        <fullName evidence="3">Uncharacterized protein</fullName>
    </submittedName>
</protein>
<keyword evidence="4" id="KW-1185">Reference proteome</keyword>
<keyword evidence="2" id="KW-0812">Transmembrane</keyword>
<accession>A0ABW3X2V2</accession>
<gene>
    <name evidence="3" type="ORF">ACFQ4G_16550</name>
</gene>
<dbReference type="Proteomes" id="UP001597176">
    <property type="component" value="Unassembled WGS sequence"/>
</dbReference>
<reference evidence="4" key="1">
    <citation type="journal article" date="2019" name="Int. J. Syst. Evol. Microbiol.">
        <title>The Global Catalogue of Microorganisms (GCM) 10K type strain sequencing project: providing services to taxonomists for standard genome sequencing and annotation.</title>
        <authorList>
            <consortium name="The Broad Institute Genomics Platform"/>
            <consortium name="The Broad Institute Genome Sequencing Center for Infectious Disease"/>
            <person name="Wu L."/>
            <person name="Ma J."/>
        </authorList>
    </citation>
    <scope>NUCLEOTIDE SEQUENCE [LARGE SCALE GENOMIC DNA]</scope>
    <source>
        <strain evidence="4">CCUG 56108</strain>
    </source>
</reference>
<feature type="transmembrane region" description="Helical" evidence="2">
    <location>
        <begin position="213"/>
        <end position="232"/>
    </location>
</feature>
<evidence type="ECO:0000313" key="4">
    <source>
        <dbReference type="Proteomes" id="UP001597176"/>
    </source>
</evidence>
<feature type="transmembrane region" description="Helical" evidence="2">
    <location>
        <begin position="101"/>
        <end position="125"/>
    </location>
</feature>
<feature type="region of interest" description="Disordered" evidence="1">
    <location>
        <begin position="281"/>
        <end position="308"/>
    </location>
</feature>
<proteinExistence type="predicted"/>
<dbReference type="RefSeq" id="WP_238208634.1">
    <property type="nucleotide sequence ID" value="NZ_JBHTND010000024.1"/>
</dbReference>
<feature type="transmembrane region" description="Helical" evidence="2">
    <location>
        <begin position="56"/>
        <end position="81"/>
    </location>
</feature>
<evidence type="ECO:0000256" key="1">
    <source>
        <dbReference type="SAM" id="MobiDB-lite"/>
    </source>
</evidence>
<comment type="caution">
    <text evidence="3">The sequence shown here is derived from an EMBL/GenBank/DDBJ whole genome shotgun (WGS) entry which is preliminary data.</text>
</comment>
<sequence>MQGSEPGGPVIRACVTALVALAAGLAVLLWVCSMAGPGLGRPLTLALPAPFPPVRLLTPLVGLHLIGLCLGLGGATMLDFWILRWMREGVMPAEMERSFHFISKVVTMGIALLWISGLGFLGLYAIEAPEKLANPKIWAKVTVVAVLTLNGVLIHALVLPRVLRDVRRPMLDGVSRLSAGIFLVSGAISGVSWYFAFALGLLREFNGKVGTGLLLSLWGLGVVLATLGAFTLRESLMRMAARRRARTVPAIEWIVNRPDAAFSSVRLRRIPDGLTVPVRTPRQAAAASASSPIRSRPVYAAAEQRTEA</sequence>